<sequence length="124" mass="13541">MFVLRVRNVLRWASLTEACVPEALEWQSRAPSSSARTMTSNPRFSPRILFLLLLYTGRLVLAPIQFVPSAVKTYPCSNSNDSARLSHQCACVLSPDSSSLHVQGYGGLVHLPIGAVSLAPESDR</sequence>
<accession>A0A6A6SXJ0</accession>
<name>A0A6A6SXJ0_9PLEO</name>
<gene>
    <name evidence="1" type="ORF">K491DRAFT_84283</name>
</gene>
<proteinExistence type="predicted"/>
<organism evidence="1 2">
    <name type="scientific">Lophiostoma macrostomum CBS 122681</name>
    <dbReference type="NCBI Taxonomy" id="1314788"/>
    <lineage>
        <taxon>Eukaryota</taxon>
        <taxon>Fungi</taxon>
        <taxon>Dikarya</taxon>
        <taxon>Ascomycota</taxon>
        <taxon>Pezizomycotina</taxon>
        <taxon>Dothideomycetes</taxon>
        <taxon>Pleosporomycetidae</taxon>
        <taxon>Pleosporales</taxon>
        <taxon>Lophiostomataceae</taxon>
        <taxon>Lophiostoma</taxon>
    </lineage>
</organism>
<protein>
    <submittedName>
        <fullName evidence="1">Uncharacterized protein</fullName>
    </submittedName>
</protein>
<dbReference type="Proteomes" id="UP000799324">
    <property type="component" value="Unassembled WGS sequence"/>
</dbReference>
<reference evidence="1" key="1">
    <citation type="journal article" date="2020" name="Stud. Mycol.">
        <title>101 Dothideomycetes genomes: a test case for predicting lifestyles and emergence of pathogens.</title>
        <authorList>
            <person name="Haridas S."/>
            <person name="Albert R."/>
            <person name="Binder M."/>
            <person name="Bloem J."/>
            <person name="Labutti K."/>
            <person name="Salamov A."/>
            <person name="Andreopoulos B."/>
            <person name="Baker S."/>
            <person name="Barry K."/>
            <person name="Bills G."/>
            <person name="Bluhm B."/>
            <person name="Cannon C."/>
            <person name="Castanera R."/>
            <person name="Culley D."/>
            <person name="Daum C."/>
            <person name="Ezra D."/>
            <person name="Gonzalez J."/>
            <person name="Henrissat B."/>
            <person name="Kuo A."/>
            <person name="Liang C."/>
            <person name="Lipzen A."/>
            <person name="Lutzoni F."/>
            <person name="Magnuson J."/>
            <person name="Mondo S."/>
            <person name="Nolan M."/>
            <person name="Ohm R."/>
            <person name="Pangilinan J."/>
            <person name="Park H.-J."/>
            <person name="Ramirez L."/>
            <person name="Alfaro M."/>
            <person name="Sun H."/>
            <person name="Tritt A."/>
            <person name="Yoshinaga Y."/>
            <person name="Zwiers L.-H."/>
            <person name="Turgeon B."/>
            <person name="Goodwin S."/>
            <person name="Spatafora J."/>
            <person name="Crous P."/>
            <person name="Grigoriev I."/>
        </authorList>
    </citation>
    <scope>NUCLEOTIDE SEQUENCE</scope>
    <source>
        <strain evidence="1">CBS 122681</strain>
    </source>
</reference>
<keyword evidence="2" id="KW-1185">Reference proteome</keyword>
<evidence type="ECO:0000313" key="1">
    <source>
        <dbReference type="EMBL" id="KAF2651711.1"/>
    </source>
</evidence>
<dbReference type="AlphaFoldDB" id="A0A6A6SXJ0"/>
<dbReference type="EMBL" id="MU004419">
    <property type="protein sequence ID" value="KAF2651711.1"/>
    <property type="molecule type" value="Genomic_DNA"/>
</dbReference>
<evidence type="ECO:0000313" key="2">
    <source>
        <dbReference type="Proteomes" id="UP000799324"/>
    </source>
</evidence>